<proteinExistence type="predicted"/>
<keyword evidence="2" id="KW-1185">Reference proteome</keyword>
<organism evidence="1 2">
    <name type="scientific">Klebsiella phage vB_KvM-Eowyn</name>
    <dbReference type="NCBI Taxonomy" id="2762819"/>
    <lineage>
        <taxon>Viruses</taxon>
        <taxon>Duplodnaviria</taxon>
        <taxon>Heunggongvirae</taxon>
        <taxon>Uroviricota</taxon>
        <taxon>Caudoviricetes</taxon>
        <taxon>Chimalliviridae</taxon>
        <taxon>Eowynvirus</taxon>
        <taxon>Eowynvirus eowyn</taxon>
    </lineage>
</organism>
<gene>
    <name evidence="1" type="ORF">LLCLJKAH_00221</name>
</gene>
<dbReference type="EMBL" id="LR881104">
    <property type="protein sequence ID" value="CAD5236210.1"/>
    <property type="molecule type" value="Genomic_DNA"/>
</dbReference>
<accession>A0A7R8MMU6</accession>
<sequence length="306" mass="34650">MSRIRLHTYVQSSVSMEGLVDTLKKLFTTKSKTKKADTPFSPEVDKFKWLKEAQSQAATTYANQDWVTKNLNSRELAAPKLAQELSYKGKVPKTPTEALANVSTILNSIRTKVPAIEKYTAALRNLENEAESWPGDAETIGNRMLAAASKINTVYKSGDTTPELFNGRLYQVTKHYTVAKRNNDNYKADSDSLPALTAEEIVKAVKTLFSLLEDILQLEDDRGLYPGSGCDSGVWDKFDYEDHEELWELMYFQSRPGVAKNMIMYPLWDLYEDTLFSIMKWIYSQVSKDAVSVESIDGNDSWVSYL</sequence>
<evidence type="ECO:0000313" key="2">
    <source>
        <dbReference type="Proteomes" id="UP000596247"/>
    </source>
</evidence>
<dbReference type="Proteomes" id="UP000596247">
    <property type="component" value="Chromosome"/>
</dbReference>
<reference evidence="1 2" key="1">
    <citation type="submission" date="2020-09" db="EMBL/GenBank/DDBJ databases">
        <authorList>
            <person name="Jameson E."/>
        </authorList>
    </citation>
    <scope>NUCLEOTIDE SEQUENCE [LARGE SCALE GENOMIC DNA]</scope>
</reference>
<protein>
    <submittedName>
        <fullName evidence="1">Uncharacterized protein</fullName>
    </submittedName>
</protein>
<name>A0A7R8MMU6_9CAUD</name>
<evidence type="ECO:0000313" key="1">
    <source>
        <dbReference type="EMBL" id="CAD5236210.1"/>
    </source>
</evidence>